<comment type="caution">
    <text evidence="2">The sequence shown here is derived from an EMBL/GenBank/DDBJ whole genome shotgun (WGS) entry which is preliminary data.</text>
</comment>
<evidence type="ECO:0000256" key="1">
    <source>
        <dbReference type="SAM" id="MobiDB-lite"/>
    </source>
</evidence>
<gene>
    <name evidence="2" type="ORF">H7J73_11555</name>
</gene>
<keyword evidence="3" id="KW-1185">Reference proteome</keyword>
<evidence type="ECO:0000313" key="3">
    <source>
        <dbReference type="Proteomes" id="UP001526201"/>
    </source>
</evidence>
<sequence>MPEESRGRHARRDEPDDVLDAEVLPSEPFSAGPVLTGLDSGYTASGVPTFDSVRAKIETRYGASLGGAELDAETPEGRSIEEQYEARHKAGAERLAQIRAEMHPDQAPTGERGKA</sequence>
<dbReference type="RefSeq" id="WP_264067528.1">
    <property type="nucleotide sequence ID" value="NZ_JACKTY010000028.1"/>
</dbReference>
<protein>
    <recommendedName>
        <fullName evidence="4">35 kDa protein</fullName>
    </recommendedName>
</protein>
<dbReference type="Proteomes" id="UP001526201">
    <property type="component" value="Unassembled WGS sequence"/>
</dbReference>
<feature type="compositionally biased region" description="Basic and acidic residues" evidence="1">
    <location>
        <begin position="75"/>
        <end position="92"/>
    </location>
</feature>
<evidence type="ECO:0000313" key="2">
    <source>
        <dbReference type="EMBL" id="MCV7226665.1"/>
    </source>
</evidence>
<feature type="region of interest" description="Disordered" evidence="1">
    <location>
        <begin position="64"/>
        <end position="115"/>
    </location>
</feature>
<accession>A0ABT3CB09</accession>
<feature type="compositionally biased region" description="Basic and acidic residues" evidence="1">
    <location>
        <begin position="1"/>
        <end position="14"/>
    </location>
</feature>
<evidence type="ECO:0008006" key="4">
    <source>
        <dbReference type="Google" id="ProtNLM"/>
    </source>
</evidence>
<reference evidence="2 3" key="1">
    <citation type="journal article" date="2022" name="BMC Genomics">
        <title>Comparative genome analysis of mycobacteria focusing on tRNA and non-coding RNA.</title>
        <authorList>
            <person name="Behra P.R.K."/>
            <person name="Pettersson B.M.F."/>
            <person name="Ramesh M."/>
            <person name="Das S."/>
            <person name="Dasgupta S."/>
            <person name="Kirsebom L.A."/>
        </authorList>
    </citation>
    <scope>NUCLEOTIDE SEQUENCE [LARGE SCALE GENOMIC DNA]</scope>
    <source>
        <strain evidence="2 3">DSM 44078</strain>
    </source>
</reference>
<organism evidence="2 3">
    <name type="scientific">Mycolicibacterium komossense</name>
    <dbReference type="NCBI Taxonomy" id="1779"/>
    <lineage>
        <taxon>Bacteria</taxon>
        <taxon>Bacillati</taxon>
        <taxon>Actinomycetota</taxon>
        <taxon>Actinomycetes</taxon>
        <taxon>Mycobacteriales</taxon>
        <taxon>Mycobacteriaceae</taxon>
        <taxon>Mycolicibacterium</taxon>
    </lineage>
</organism>
<name>A0ABT3CB09_9MYCO</name>
<proteinExistence type="predicted"/>
<dbReference type="EMBL" id="JACKTY010000028">
    <property type="protein sequence ID" value="MCV7226665.1"/>
    <property type="molecule type" value="Genomic_DNA"/>
</dbReference>
<feature type="region of interest" description="Disordered" evidence="1">
    <location>
        <begin position="1"/>
        <end position="38"/>
    </location>
</feature>